<dbReference type="PROSITE" id="PS51866">
    <property type="entry name" value="MOP"/>
    <property type="match status" value="1"/>
</dbReference>
<dbReference type="InterPro" id="IPR005116">
    <property type="entry name" value="Transp-assoc_OB_typ1"/>
</dbReference>
<evidence type="ECO:0000256" key="1">
    <source>
        <dbReference type="ARBA" id="ARBA00022505"/>
    </source>
</evidence>
<comment type="caution">
    <text evidence="4">The sequence shown here is derived from an EMBL/GenBank/DDBJ whole genome shotgun (WGS) entry which is preliminary data.</text>
</comment>
<dbReference type="InterPro" id="IPR008995">
    <property type="entry name" value="Mo/tungstate-bd_C_term_dom"/>
</dbReference>
<reference evidence="4 5" key="1">
    <citation type="journal article" date="2017" name="ISME J.">
        <title>Energy and carbon metabolisms in a deep terrestrial subsurface fluid microbial community.</title>
        <authorList>
            <person name="Momper L."/>
            <person name="Jungbluth S.P."/>
            <person name="Lee M.D."/>
            <person name="Amend J.P."/>
        </authorList>
    </citation>
    <scope>NUCLEOTIDE SEQUENCE [LARGE SCALE GENOMIC DNA]</scope>
    <source>
        <strain evidence="4">SURF_17</strain>
    </source>
</reference>
<gene>
    <name evidence="4" type="ORF">C4532_16425</name>
</gene>
<dbReference type="SUPFAM" id="SSF50331">
    <property type="entry name" value="MOP-like"/>
    <property type="match status" value="1"/>
</dbReference>
<dbReference type="EMBL" id="QZKI01000118">
    <property type="protein sequence ID" value="RJP66269.1"/>
    <property type="molecule type" value="Genomic_DNA"/>
</dbReference>
<feature type="domain" description="Mop" evidence="3">
    <location>
        <begin position="2"/>
        <end position="68"/>
    </location>
</feature>
<dbReference type="NCBIfam" id="TIGR00638">
    <property type="entry name" value="Mop"/>
    <property type="match status" value="1"/>
</dbReference>
<dbReference type="GO" id="GO:0015689">
    <property type="term" value="P:molybdate ion transport"/>
    <property type="evidence" value="ECO:0007669"/>
    <property type="project" value="InterPro"/>
</dbReference>
<accession>A0A419ESE9</accession>
<keyword evidence="1 2" id="KW-0500">Molybdenum</keyword>
<name>A0A419ESE9_9BACT</name>
<evidence type="ECO:0000256" key="2">
    <source>
        <dbReference type="PROSITE-ProRule" id="PRU01213"/>
    </source>
</evidence>
<dbReference type="Gene3D" id="2.40.50.100">
    <property type="match status" value="1"/>
</dbReference>
<dbReference type="InterPro" id="IPR004606">
    <property type="entry name" value="Mop_domain"/>
</dbReference>
<evidence type="ECO:0000313" key="5">
    <source>
        <dbReference type="Proteomes" id="UP000285961"/>
    </source>
</evidence>
<dbReference type="Proteomes" id="UP000285961">
    <property type="component" value="Unassembled WGS sequence"/>
</dbReference>
<dbReference type="AlphaFoldDB" id="A0A419ESE9"/>
<evidence type="ECO:0000313" key="4">
    <source>
        <dbReference type="EMBL" id="RJP66269.1"/>
    </source>
</evidence>
<dbReference type="Pfam" id="PF03459">
    <property type="entry name" value="TOBE"/>
    <property type="match status" value="1"/>
</dbReference>
<proteinExistence type="predicted"/>
<organism evidence="4 5">
    <name type="scientific">Candidatus Abyssobacteria bacterium SURF_17</name>
    <dbReference type="NCBI Taxonomy" id="2093361"/>
    <lineage>
        <taxon>Bacteria</taxon>
        <taxon>Pseudomonadati</taxon>
        <taxon>Candidatus Hydrogenedentota</taxon>
        <taxon>Candidatus Abyssobacteria</taxon>
    </lineage>
</organism>
<sequence length="69" mass="7303">MKVSARNLLKGKVSKVTMGAVNAEVEVELGDGQKVISIITINSVKKLGLEVGKQVYAMIKASSVMIAVE</sequence>
<protein>
    <recommendedName>
        <fullName evidence="3">Mop domain-containing protein</fullName>
    </recommendedName>
</protein>
<evidence type="ECO:0000259" key="3">
    <source>
        <dbReference type="PROSITE" id="PS51866"/>
    </source>
</evidence>